<evidence type="ECO:0000313" key="4">
    <source>
        <dbReference type="EMBL" id="AXB45637.1"/>
    </source>
</evidence>
<reference evidence="4 5" key="1">
    <citation type="submission" date="2016-04" db="EMBL/GenBank/DDBJ databases">
        <title>Complete genome sequence and analysis of deep-sea sediment isolate, Amycolatopsis sp. WP1.</title>
        <authorList>
            <person name="Wang H."/>
            <person name="Chen S."/>
            <person name="Wu Q."/>
        </authorList>
    </citation>
    <scope>NUCLEOTIDE SEQUENCE [LARGE SCALE GENOMIC DNA]</scope>
    <source>
        <strain evidence="4 5">WP1</strain>
    </source>
</reference>
<feature type="domain" description="N-acetylmuramoyl-L-alanine amidase" evidence="2">
    <location>
        <begin position="59"/>
        <end position="206"/>
    </location>
</feature>
<accession>A0A344LC63</accession>
<comment type="similarity">
    <text evidence="1">Belongs to the N-acetylmuramoyl-L-alanine amidase 2 family.</text>
</comment>
<feature type="domain" description="Peptidoglycan recognition protein family" evidence="3">
    <location>
        <begin position="45"/>
        <end position="200"/>
    </location>
</feature>
<evidence type="ECO:0000256" key="1">
    <source>
        <dbReference type="ARBA" id="ARBA00007553"/>
    </source>
</evidence>
<dbReference type="GO" id="GO:0009253">
    <property type="term" value="P:peptidoglycan catabolic process"/>
    <property type="evidence" value="ECO:0007669"/>
    <property type="project" value="InterPro"/>
</dbReference>
<dbReference type="InterPro" id="IPR015510">
    <property type="entry name" value="PGRP"/>
</dbReference>
<dbReference type="RefSeq" id="WP_113694873.1">
    <property type="nucleotide sequence ID" value="NZ_CP015163.1"/>
</dbReference>
<evidence type="ECO:0000313" key="5">
    <source>
        <dbReference type="Proteomes" id="UP000250434"/>
    </source>
</evidence>
<dbReference type="InterPro" id="IPR006311">
    <property type="entry name" value="TAT_signal"/>
</dbReference>
<dbReference type="Gene3D" id="3.40.80.10">
    <property type="entry name" value="Peptidoglycan recognition protein-like"/>
    <property type="match status" value="1"/>
</dbReference>
<dbReference type="Pfam" id="PF01510">
    <property type="entry name" value="Amidase_2"/>
    <property type="match status" value="1"/>
</dbReference>
<dbReference type="AlphaFoldDB" id="A0A344LC63"/>
<dbReference type="EMBL" id="CP015163">
    <property type="protein sequence ID" value="AXB45637.1"/>
    <property type="molecule type" value="Genomic_DNA"/>
</dbReference>
<name>A0A344LC63_9PSEU</name>
<evidence type="ECO:0000259" key="2">
    <source>
        <dbReference type="SMART" id="SM00644"/>
    </source>
</evidence>
<dbReference type="SMART" id="SM00644">
    <property type="entry name" value="Ami_2"/>
    <property type="match status" value="1"/>
</dbReference>
<protein>
    <submittedName>
        <fullName evidence="4">Negative regulator of beta-lactamase</fullName>
    </submittedName>
</protein>
<dbReference type="KEGG" id="aab:A4R43_26695"/>
<dbReference type="GO" id="GO:0008745">
    <property type="term" value="F:N-acetylmuramoyl-L-alanine amidase activity"/>
    <property type="evidence" value="ECO:0007669"/>
    <property type="project" value="InterPro"/>
</dbReference>
<dbReference type="InterPro" id="IPR036366">
    <property type="entry name" value="PGBDSf"/>
</dbReference>
<gene>
    <name evidence="4" type="ORF">A4R43_26695</name>
</gene>
<dbReference type="SMART" id="SM00701">
    <property type="entry name" value="PGRP"/>
    <property type="match status" value="1"/>
</dbReference>
<dbReference type="Gene3D" id="1.10.101.10">
    <property type="entry name" value="PGBD-like superfamily/PGBD"/>
    <property type="match status" value="1"/>
</dbReference>
<sequence length="353" mass="37216">MAGKPGFDRRTALKGGLTVTAVGAFGGWTAHAANAELAAGAAPEPTIYSTTAWGARPPSGAITIENHKPTYIVVHHTVEPGNTDDFSKERAFAISKAIQNFHMDTRGWIDTGQQFTNSRGGYITEGRHESLKTLRGGTKHVQGANVGGHNSQVIGIENEGLYTEVDVPKALWDSLVKLVAYMASQYGIGTANIKGHRDFNSTECPGGVLYGRLPELRTAVGEALGSPVEQPLEWPLLKPGESGPRVLAAQHLLRDAGARNLRADGVFGQSTKDAVSGLVAARGIEPHQCTASAHADETGFFGADIWPLLARPVKPGTDSEAARAAAVLADAAGARTAGVTELSTRAWKELLND</sequence>
<keyword evidence="5" id="KW-1185">Reference proteome</keyword>
<dbReference type="OrthoDB" id="514320at2"/>
<dbReference type="PANTHER" id="PTHR11022:SF41">
    <property type="entry name" value="PEPTIDOGLYCAN-RECOGNITION PROTEIN LC-RELATED"/>
    <property type="match status" value="1"/>
</dbReference>
<evidence type="ECO:0000259" key="3">
    <source>
        <dbReference type="SMART" id="SM00701"/>
    </source>
</evidence>
<dbReference type="InterPro" id="IPR002502">
    <property type="entry name" value="Amidase_domain"/>
</dbReference>
<dbReference type="CDD" id="cd06583">
    <property type="entry name" value="PGRP"/>
    <property type="match status" value="1"/>
</dbReference>
<dbReference type="PROSITE" id="PS51318">
    <property type="entry name" value="TAT"/>
    <property type="match status" value="1"/>
</dbReference>
<dbReference type="GO" id="GO:0008270">
    <property type="term" value="F:zinc ion binding"/>
    <property type="evidence" value="ECO:0007669"/>
    <property type="project" value="InterPro"/>
</dbReference>
<dbReference type="InterPro" id="IPR006619">
    <property type="entry name" value="PGRP_domain_met/bac"/>
</dbReference>
<dbReference type="PANTHER" id="PTHR11022">
    <property type="entry name" value="PEPTIDOGLYCAN RECOGNITION PROTEIN"/>
    <property type="match status" value="1"/>
</dbReference>
<organism evidence="4 5">
    <name type="scientific">Amycolatopsis albispora</name>
    <dbReference type="NCBI Taxonomy" id="1804986"/>
    <lineage>
        <taxon>Bacteria</taxon>
        <taxon>Bacillati</taxon>
        <taxon>Actinomycetota</taxon>
        <taxon>Actinomycetes</taxon>
        <taxon>Pseudonocardiales</taxon>
        <taxon>Pseudonocardiaceae</taxon>
        <taxon>Amycolatopsis</taxon>
    </lineage>
</organism>
<dbReference type="Proteomes" id="UP000250434">
    <property type="component" value="Chromosome"/>
</dbReference>
<proteinExistence type="inferred from homology"/>
<dbReference type="InterPro" id="IPR036365">
    <property type="entry name" value="PGBD-like_sf"/>
</dbReference>
<dbReference type="InterPro" id="IPR036505">
    <property type="entry name" value="Amidase/PGRP_sf"/>
</dbReference>
<dbReference type="SUPFAM" id="SSF55846">
    <property type="entry name" value="N-acetylmuramoyl-L-alanine amidase-like"/>
    <property type="match status" value="1"/>
</dbReference>
<dbReference type="SUPFAM" id="SSF47090">
    <property type="entry name" value="PGBD-like"/>
    <property type="match status" value="1"/>
</dbReference>